<dbReference type="InterPro" id="IPR036909">
    <property type="entry name" value="Cyt_c-like_dom_sf"/>
</dbReference>
<evidence type="ECO:0000256" key="1">
    <source>
        <dbReference type="ARBA" id="ARBA00022448"/>
    </source>
</evidence>
<feature type="chain" id="PRO_5007497937" evidence="7">
    <location>
        <begin position="20"/>
        <end position="115"/>
    </location>
</feature>
<dbReference type="PANTHER" id="PTHR33751:SF9">
    <property type="entry name" value="CYTOCHROME C4"/>
    <property type="match status" value="1"/>
</dbReference>
<evidence type="ECO:0000256" key="6">
    <source>
        <dbReference type="PROSITE-ProRule" id="PRU00433"/>
    </source>
</evidence>
<reference evidence="9 10" key="1">
    <citation type="submission" date="2016-03" db="EMBL/GenBank/DDBJ databases">
        <title>Complete genome sequence of a novel chlorpyrifos degrading bacterium, Cupriavidus nantongensis sp. X1.</title>
        <authorList>
            <person name="Fang L."/>
        </authorList>
    </citation>
    <scope>NUCLEOTIDE SEQUENCE [LARGE SCALE GENOMIC DNA]</scope>
    <source>
        <strain evidence="9 10">X1</strain>
    </source>
</reference>
<evidence type="ECO:0000313" key="10">
    <source>
        <dbReference type="Proteomes" id="UP000075238"/>
    </source>
</evidence>
<keyword evidence="1" id="KW-0813">Transport</keyword>
<dbReference type="AlphaFoldDB" id="A0A142JH67"/>
<dbReference type="PROSITE" id="PS51007">
    <property type="entry name" value="CYTC"/>
    <property type="match status" value="1"/>
</dbReference>
<name>A0A142JH67_9BURK</name>
<gene>
    <name evidence="9" type="ORF">A2G96_06595</name>
</gene>
<evidence type="ECO:0000256" key="3">
    <source>
        <dbReference type="ARBA" id="ARBA00022723"/>
    </source>
</evidence>
<dbReference type="GO" id="GO:0020037">
    <property type="term" value="F:heme binding"/>
    <property type="evidence" value="ECO:0007669"/>
    <property type="project" value="InterPro"/>
</dbReference>
<keyword evidence="2 6" id="KW-0349">Heme</keyword>
<dbReference type="Proteomes" id="UP000075238">
    <property type="component" value="Chromosome 1"/>
</dbReference>
<dbReference type="GeneID" id="29761449"/>
<dbReference type="EMBL" id="CP014844">
    <property type="protein sequence ID" value="AMR77429.1"/>
    <property type="molecule type" value="Genomic_DNA"/>
</dbReference>
<evidence type="ECO:0000256" key="5">
    <source>
        <dbReference type="ARBA" id="ARBA00023004"/>
    </source>
</evidence>
<dbReference type="PANTHER" id="PTHR33751">
    <property type="entry name" value="CBB3-TYPE CYTOCHROME C OXIDASE SUBUNIT FIXP"/>
    <property type="match status" value="1"/>
</dbReference>
<keyword evidence="4" id="KW-0249">Electron transport</keyword>
<feature type="domain" description="Cytochrome c" evidence="8">
    <location>
        <begin position="21"/>
        <end position="106"/>
    </location>
</feature>
<feature type="signal peptide" evidence="7">
    <location>
        <begin position="1"/>
        <end position="19"/>
    </location>
</feature>
<evidence type="ECO:0000256" key="4">
    <source>
        <dbReference type="ARBA" id="ARBA00022982"/>
    </source>
</evidence>
<dbReference type="RefSeq" id="WP_012352394.1">
    <property type="nucleotide sequence ID" value="NZ_CP014844.1"/>
</dbReference>
<dbReference type="OrthoDB" id="9796421at2"/>
<proteinExistence type="predicted"/>
<sequence>MKKLLTMVVLGAAATAVQAQEVKGNGDAAKDKVAMCIGCHGIPGYRASFPEIYEVPLLGGQSAKYIENALKAYQKGERKHPTMRSIAATLTEQDIANVAAYYSQQNAGTQNNSLK</sequence>
<evidence type="ECO:0000313" key="9">
    <source>
        <dbReference type="EMBL" id="AMR77429.1"/>
    </source>
</evidence>
<dbReference type="InterPro" id="IPR009056">
    <property type="entry name" value="Cyt_c-like_dom"/>
</dbReference>
<dbReference type="InterPro" id="IPR050597">
    <property type="entry name" value="Cytochrome_c_Oxidase_Subunit"/>
</dbReference>
<dbReference type="Gene3D" id="1.10.760.10">
    <property type="entry name" value="Cytochrome c-like domain"/>
    <property type="match status" value="1"/>
</dbReference>
<dbReference type="GO" id="GO:0046872">
    <property type="term" value="F:metal ion binding"/>
    <property type="evidence" value="ECO:0007669"/>
    <property type="project" value="UniProtKB-KW"/>
</dbReference>
<keyword evidence="7" id="KW-0732">Signal</keyword>
<dbReference type="SUPFAM" id="SSF46626">
    <property type="entry name" value="Cytochrome c"/>
    <property type="match status" value="1"/>
</dbReference>
<protein>
    <submittedName>
        <fullName evidence="9">Cytochrome C</fullName>
    </submittedName>
</protein>
<dbReference type="Pfam" id="PF00034">
    <property type="entry name" value="Cytochrom_C"/>
    <property type="match status" value="1"/>
</dbReference>
<dbReference type="STRING" id="1796606.A2G96_06595"/>
<evidence type="ECO:0000256" key="7">
    <source>
        <dbReference type="SAM" id="SignalP"/>
    </source>
</evidence>
<keyword evidence="3 6" id="KW-0479">Metal-binding</keyword>
<keyword evidence="10" id="KW-1185">Reference proteome</keyword>
<dbReference type="KEGG" id="cnan:A2G96_06595"/>
<evidence type="ECO:0000256" key="2">
    <source>
        <dbReference type="ARBA" id="ARBA00022617"/>
    </source>
</evidence>
<dbReference type="GO" id="GO:0009055">
    <property type="term" value="F:electron transfer activity"/>
    <property type="evidence" value="ECO:0007669"/>
    <property type="project" value="InterPro"/>
</dbReference>
<evidence type="ECO:0000259" key="8">
    <source>
        <dbReference type="PROSITE" id="PS51007"/>
    </source>
</evidence>
<keyword evidence="5 6" id="KW-0408">Iron</keyword>
<organism evidence="9 10">
    <name type="scientific">Cupriavidus nantongensis</name>
    <dbReference type="NCBI Taxonomy" id="1796606"/>
    <lineage>
        <taxon>Bacteria</taxon>
        <taxon>Pseudomonadati</taxon>
        <taxon>Pseudomonadota</taxon>
        <taxon>Betaproteobacteria</taxon>
        <taxon>Burkholderiales</taxon>
        <taxon>Burkholderiaceae</taxon>
        <taxon>Cupriavidus</taxon>
    </lineage>
</organism>
<accession>A0A142JH67</accession>